<evidence type="ECO:0000313" key="3">
    <source>
        <dbReference type="EMBL" id="GAB1225445.1"/>
    </source>
</evidence>
<comment type="caution">
    <text evidence="2">The sequence shown here is derived from an EMBL/GenBank/DDBJ whole genome shotgun (WGS) entry which is preliminary data.</text>
</comment>
<accession>A0ABQ0DRP5</accession>
<organism evidence="2 4">
    <name type="scientific">Entamoeba nuttalli</name>
    <dbReference type="NCBI Taxonomy" id="412467"/>
    <lineage>
        <taxon>Eukaryota</taxon>
        <taxon>Amoebozoa</taxon>
        <taxon>Evosea</taxon>
        <taxon>Archamoebae</taxon>
        <taxon>Mastigamoebida</taxon>
        <taxon>Entamoebidae</taxon>
        <taxon>Entamoeba</taxon>
    </lineage>
</organism>
<gene>
    <name evidence="2" type="ORF">ENUP19_0252G0067</name>
    <name evidence="3" type="ORF">ENUP19_0252G0085</name>
</gene>
<keyword evidence="1" id="KW-1133">Transmembrane helix</keyword>
<dbReference type="EMBL" id="BAAFRS010000252">
    <property type="protein sequence ID" value="GAB1225445.1"/>
    <property type="molecule type" value="Genomic_DNA"/>
</dbReference>
<keyword evidence="1" id="KW-0812">Transmembrane</keyword>
<proteinExistence type="predicted"/>
<reference evidence="2" key="2">
    <citation type="submission" date="2024-08" db="EMBL/GenBank/DDBJ databases">
        <title>Draft genome assembly of Entamoeba nuttalli using a combination of long-read and short-read sequencing data.</title>
        <authorList>
            <person name="Tanaka M."/>
            <person name="Tachibana H."/>
        </authorList>
    </citation>
    <scope>NUCLEOTIDE SEQUENCE</scope>
    <source>
        <strain evidence="2">P19-061405</strain>
    </source>
</reference>
<evidence type="ECO:0000313" key="4">
    <source>
        <dbReference type="Proteomes" id="UP001628156"/>
    </source>
</evidence>
<protein>
    <submittedName>
        <fullName evidence="2">Uncharacterized protein</fullName>
    </submittedName>
</protein>
<feature type="transmembrane region" description="Helical" evidence="1">
    <location>
        <begin position="20"/>
        <end position="38"/>
    </location>
</feature>
<dbReference type="Proteomes" id="UP001628156">
    <property type="component" value="Unassembled WGS sequence"/>
</dbReference>
<dbReference type="EMBL" id="BAAFRS010000252">
    <property type="protein sequence ID" value="GAB1225427.1"/>
    <property type="molecule type" value="Genomic_DNA"/>
</dbReference>
<name>A0ABQ0DRP5_9EUKA</name>
<evidence type="ECO:0000313" key="2">
    <source>
        <dbReference type="EMBL" id="GAB1225427.1"/>
    </source>
</evidence>
<keyword evidence="4" id="KW-1185">Reference proteome</keyword>
<evidence type="ECO:0000256" key="1">
    <source>
        <dbReference type="SAM" id="Phobius"/>
    </source>
</evidence>
<sequence length="218" mass="24844">MSGKKLPYIEFKNYQVYQESILIGLIGLYGTINISIRWKKTDKEILPFLLINKIQIYGEDPIYFNELITTKCEDIKFYEIKHGLNVKTALRRFHKNKIIESLHLLMDILFLLGINFNTYITNGKNGAIRAETIRSIHLQNGRLLSSDDIKHIGNLIYHSIIDNLKFHQSVSLNPNHPLLSHLFDPPSPISPISSSFSLSSPCLPLSIPPLSTHSFSSV</sequence>
<reference evidence="2 4" key="1">
    <citation type="journal article" date="2019" name="PLoS Negl. Trop. Dis.">
        <title>Whole genome sequencing of Entamoeba nuttalli reveals mammalian host-related molecular signatures and a novel octapeptide-repeat surface protein.</title>
        <authorList>
            <person name="Tanaka M."/>
            <person name="Makiuchi T."/>
            <person name="Komiyama T."/>
            <person name="Shiina T."/>
            <person name="Osaki K."/>
            <person name="Tachibana H."/>
        </authorList>
    </citation>
    <scope>NUCLEOTIDE SEQUENCE [LARGE SCALE GENOMIC DNA]</scope>
    <source>
        <strain evidence="2 4">P19-061405</strain>
    </source>
</reference>
<keyword evidence="1" id="KW-0472">Membrane</keyword>